<reference evidence="2" key="1">
    <citation type="journal article" date="2019" name="Environ. Microbiol.">
        <title>Fungal ecological strategies reflected in gene transcription - a case study of two litter decomposers.</title>
        <authorList>
            <person name="Barbi F."/>
            <person name="Kohler A."/>
            <person name="Barry K."/>
            <person name="Baskaran P."/>
            <person name="Daum C."/>
            <person name="Fauchery L."/>
            <person name="Ihrmark K."/>
            <person name="Kuo A."/>
            <person name="LaButti K."/>
            <person name="Lipzen A."/>
            <person name="Morin E."/>
            <person name="Grigoriev I.V."/>
            <person name="Henrissat B."/>
            <person name="Lindahl B."/>
            <person name="Martin F."/>
        </authorList>
    </citation>
    <scope>NUCLEOTIDE SEQUENCE</scope>
    <source>
        <strain evidence="2">JB14</strain>
    </source>
</reference>
<evidence type="ECO:0000313" key="3">
    <source>
        <dbReference type="Proteomes" id="UP000799118"/>
    </source>
</evidence>
<evidence type="ECO:0000313" key="2">
    <source>
        <dbReference type="EMBL" id="KAE9385295.1"/>
    </source>
</evidence>
<evidence type="ECO:0000256" key="1">
    <source>
        <dbReference type="SAM" id="SignalP"/>
    </source>
</evidence>
<dbReference type="AlphaFoldDB" id="A0A6A4GJ73"/>
<feature type="signal peptide" evidence="1">
    <location>
        <begin position="1"/>
        <end position="19"/>
    </location>
</feature>
<gene>
    <name evidence="2" type="ORF">BT96DRAFT_1026637</name>
</gene>
<proteinExistence type="predicted"/>
<feature type="chain" id="PRO_5025483439" evidence="1">
    <location>
        <begin position="20"/>
        <end position="107"/>
    </location>
</feature>
<sequence>MKLSATFAFVLCAISTVCATTGNVRTYYNENCSGTTPYAFTLQDDQSCHLLYGASSLGTDLVSPNYLEIYYTTDCTGTATIMDFDGNDDCIEGNTSDQWYSAKLVAN</sequence>
<accession>A0A6A4GJ73</accession>
<name>A0A6A4GJ73_9AGAR</name>
<organism evidence="2 3">
    <name type="scientific">Gymnopus androsaceus JB14</name>
    <dbReference type="NCBI Taxonomy" id="1447944"/>
    <lineage>
        <taxon>Eukaryota</taxon>
        <taxon>Fungi</taxon>
        <taxon>Dikarya</taxon>
        <taxon>Basidiomycota</taxon>
        <taxon>Agaricomycotina</taxon>
        <taxon>Agaricomycetes</taxon>
        <taxon>Agaricomycetidae</taxon>
        <taxon>Agaricales</taxon>
        <taxon>Marasmiineae</taxon>
        <taxon>Omphalotaceae</taxon>
        <taxon>Gymnopus</taxon>
    </lineage>
</organism>
<dbReference type="EMBL" id="ML770004">
    <property type="protein sequence ID" value="KAE9385295.1"/>
    <property type="molecule type" value="Genomic_DNA"/>
</dbReference>
<protein>
    <submittedName>
        <fullName evidence="2">Uncharacterized protein</fullName>
    </submittedName>
</protein>
<keyword evidence="1" id="KW-0732">Signal</keyword>
<dbReference type="Proteomes" id="UP000799118">
    <property type="component" value="Unassembled WGS sequence"/>
</dbReference>
<keyword evidence="3" id="KW-1185">Reference proteome</keyword>